<gene>
    <name evidence="2" type="ORF">G3T37_05410</name>
</gene>
<organism evidence="2 3">
    <name type="scientific">Galbitalea soli</name>
    <dbReference type="NCBI Taxonomy" id="1268042"/>
    <lineage>
        <taxon>Bacteria</taxon>
        <taxon>Bacillati</taxon>
        <taxon>Actinomycetota</taxon>
        <taxon>Actinomycetes</taxon>
        <taxon>Micrococcales</taxon>
        <taxon>Microbacteriaceae</taxon>
        <taxon>Galbitalea</taxon>
    </lineage>
</organism>
<dbReference type="InterPro" id="IPR003018">
    <property type="entry name" value="GAF"/>
</dbReference>
<sequence length="411" mass="43952">MGRLQHAIDLPPALRVWRWLFPGSWSSGPQAPERAVVHASGGAPLRILLLGGSIATGYGVATQDLAIAGHLARQLATRVGRGIDIDVVVERDSTIAGALALAATVDLRGYDAVILSTGVQDALDGASARWWVAQLAHLVARVRRDAALPVLVLEVPTPSRLMPLPLVSRLYADARARRLNQALRPVADAARGVHLVEMPIGPQLDPDRFHSPRTYAAWARPIVDGVAPILLALDIAGAGESAQPPRLAPRGPALHDERHRLRALSDTGVLDSDRDDRFDRIAAMAQRRFATSHASIAFIDGAGHRFKSTRGGGHGALPRGASLCDWTIRTDAALVVFDAALDERFAHAPLIIDGARLRAYAGYPIRSPGGLPIGTISVSDAAPRHFGESDIVFLRDLAHLVEKLLADRSEA</sequence>
<dbReference type="Pfam" id="PF01590">
    <property type="entry name" value="GAF"/>
    <property type="match status" value="1"/>
</dbReference>
<dbReference type="SMART" id="SM00065">
    <property type="entry name" value="GAF"/>
    <property type="match status" value="1"/>
</dbReference>
<dbReference type="InterPro" id="IPR029016">
    <property type="entry name" value="GAF-like_dom_sf"/>
</dbReference>
<dbReference type="PANTHER" id="PTHR43102:SF2">
    <property type="entry name" value="GAF DOMAIN-CONTAINING PROTEIN"/>
    <property type="match status" value="1"/>
</dbReference>
<evidence type="ECO:0000313" key="2">
    <source>
        <dbReference type="EMBL" id="NEM90789.1"/>
    </source>
</evidence>
<dbReference type="EMBL" id="JAAGWZ010000001">
    <property type="protein sequence ID" value="NEM90789.1"/>
    <property type="molecule type" value="Genomic_DNA"/>
</dbReference>
<comment type="caution">
    <text evidence="2">The sequence shown here is derived from an EMBL/GenBank/DDBJ whole genome shotgun (WGS) entry which is preliminary data.</text>
</comment>
<reference evidence="2 3" key="1">
    <citation type="journal article" date="2014" name="Int. J. Syst. Evol. Microbiol.">
        <title>Description of Galbitalea soli gen. nov., sp. nov., and Frondihabitans sucicola sp. nov.</title>
        <authorList>
            <person name="Kim S.J."/>
            <person name="Lim J.M."/>
            <person name="Ahn J.H."/>
            <person name="Weon H.Y."/>
            <person name="Hamada M."/>
            <person name="Suzuki K."/>
            <person name="Ahn T.Y."/>
            <person name="Kwon S.W."/>
        </authorList>
    </citation>
    <scope>NUCLEOTIDE SEQUENCE [LARGE SCALE GENOMIC DNA]</scope>
    <source>
        <strain evidence="2 3">NBRC 108727</strain>
    </source>
</reference>
<dbReference type="SUPFAM" id="SSF55781">
    <property type="entry name" value="GAF domain-like"/>
    <property type="match status" value="1"/>
</dbReference>
<protein>
    <submittedName>
        <fullName evidence="2">GAF domain-containing protein</fullName>
    </submittedName>
</protein>
<dbReference type="Proteomes" id="UP000479756">
    <property type="component" value="Unassembled WGS sequence"/>
</dbReference>
<dbReference type="AlphaFoldDB" id="A0A7C9PMK3"/>
<keyword evidence="3" id="KW-1185">Reference proteome</keyword>
<dbReference type="InterPro" id="IPR013830">
    <property type="entry name" value="SGNH_hydro"/>
</dbReference>
<dbReference type="Gene3D" id="3.40.50.1110">
    <property type="entry name" value="SGNH hydrolase"/>
    <property type="match status" value="1"/>
</dbReference>
<dbReference type="SUPFAM" id="SSF52266">
    <property type="entry name" value="SGNH hydrolase"/>
    <property type="match status" value="1"/>
</dbReference>
<name>A0A7C9PMK3_9MICO</name>
<dbReference type="Gene3D" id="3.30.450.40">
    <property type="match status" value="1"/>
</dbReference>
<feature type="domain" description="GAF" evidence="1">
    <location>
        <begin position="273"/>
        <end position="411"/>
    </location>
</feature>
<dbReference type="Pfam" id="PF13472">
    <property type="entry name" value="Lipase_GDSL_2"/>
    <property type="match status" value="1"/>
</dbReference>
<evidence type="ECO:0000313" key="3">
    <source>
        <dbReference type="Proteomes" id="UP000479756"/>
    </source>
</evidence>
<dbReference type="InterPro" id="IPR036514">
    <property type="entry name" value="SGNH_hydro_sf"/>
</dbReference>
<dbReference type="PANTHER" id="PTHR43102">
    <property type="entry name" value="SLR1143 PROTEIN"/>
    <property type="match status" value="1"/>
</dbReference>
<dbReference type="RefSeq" id="WP_163472399.1">
    <property type="nucleotide sequence ID" value="NZ_JAAGWZ010000001.1"/>
</dbReference>
<dbReference type="CDD" id="cd01836">
    <property type="entry name" value="FeeA_FeeB_like"/>
    <property type="match status" value="1"/>
</dbReference>
<evidence type="ECO:0000259" key="1">
    <source>
        <dbReference type="SMART" id="SM00065"/>
    </source>
</evidence>
<accession>A0A7C9PMK3</accession>
<proteinExistence type="predicted"/>